<dbReference type="GeneID" id="95800684"/>
<reference evidence="1 2" key="1">
    <citation type="submission" date="2016-06" db="EMBL/GenBank/DDBJ databases">
        <authorList>
            <person name="Kjaerup R.B."/>
            <person name="Dalgaard T.S."/>
            <person name="Juul-Madsen H.R."/>
        </authorList>
    </citation>
    <scope>NUCLEOTIDE SEQUENCE [LARGE SCALE GENOMIC DNA]</scope>
    <source>
        <strain evidence="1 2">DSM 43913</strain>
    </source>
</reference>
<sequence>MTSLDTHPLMRMMRALDLPATEYVVFGSGPLLAHGLRRDIGDLDVVARGRAWDVLSAAARPVVPPSGRGQMVRLQIEAVTQWLPGFDTDALISSAEHHAGIPFAPLAQVRRSKQLTGRPKDRRDLALIDSLSHTF</sequence>
<name>A0A1C5G3Y6_MICEH</name>
<evidence type="ECO:0000313" key="2">
    <source>
        <dbReference type="Proteomes" id="UP000198251"/>
    </source>
</evidence>
<evidence type="ECO:0008006" key="3">
    <source>
        <dbReference type="Google" id="ProtNLM"/>
    </source>
</evidence>
<organism evidence="1 2">
    <name type="scientific">Micromonospora echinofusca</name>
    <dbReference type="NCBI Taxonomy" id="47858"/>
    <lineage>
        <taxon>Bacteria</taxon>
        <taxon>Bacillati</taxon>
        <taxon>Actinomycetota</taxon>
        <taxon>Actinomycetes</taxon>
        <taxon>Micromonosporales</taxon>
        <taxon>Micromonosporaceae</taxon>
        <taxon>Micromonospora</taxon>
    </lineage>
</organism>
<dbReference type="Proteomes" id="UP000198251">
    <property type="component" value="Chromosome I"/>
</dbReference>
<keyword evidence="2" id="KW-1185">Reference proteome</keyword>
<evidence type="ECO:0000313" key="1">
    <source>
        <dbReference type="EMBL" id="SCG14589.1"/>
    </source>
</evidence>
<dbReference type="RefSeq" id="WP_088998760.1">
    <property type="nucleotide sequence ID" value="NZ_LT607733.1"/>
</dbReference>
<dbReference type="SUPFAM" id="SSF81301">
    <property type="entry name" value="Nucleotidyltransferase"/>
    <property type="match status" value="1"/>
</dbReference>
<accession>A0A1C5G3Y6</accession>
<dbReference type="EMBL" id="LT607733">
    <property type="protein sequence ID" value="SCG14589.1"/>
    <property type="molecule type" value="Genomic_DNA"/>
</dbReference>
<proteinExistence type="predicted"/>
<gene>
    <name evidence="1" type="ORF">GA0070610_0796</name>
</gene>
<protein>
    <recommendedName>
        <fullName evidence="3">Nucleotidyl transferase AbiEii toxin, Type IV TA system</fullName>
    </recommendedName>
</protein>
<dbReference type="AlphaFoldDB" id="A0A1C5G3Y6"/>
<dbReference type="InterPro" id="IPR043519">
    <property type="entry name" value="NT_sf"/>
</dbReference>